<keyword evidence="3" id="KW-0677">Repeat</keyword>
<keyword evidence="4" id="KW-0802">TPR repeat</keyword>
<dbReference type="Proteomes" id="UP000075903">
    <property type="component" value="Unassembled WGS sequence"/>
</dbReference>
<evidence type="ECO:0000313" key="7">
    <source>
        <dbReference type="Proteomes" id="UP000075903"/>
    </source>
</evidence>
<feature type="domain" description="AIP/AIPL N-terminal FKBP-type PPIase" evidence="5">
    <location>
        <begin position="26"/>
        <end position="147"/>
    </location>
</feature>
<comment type="subcellular location">
    <subcellularLocation>
        <location evidence="1">Cytoplasm</location>
    </subcellularLocation>
</comment>
<dbReference type="EnsemblMetazoa" id="AMEM014564-RA">
    <property type="protein sequence ID" value="AMEM014564-PA"/>
    <property type="gene ID" value="AMEM014564"/>
</dbReference>
<reference evidence="6" key="1">
    <citation type="submission" date="2020-05" db="UniProtKB">
        <authorList>
            <consortium name="EnsemblMetazoa"/>
        </authorList>
    </citation>
    <scope>IDENTIFICATION</scope>
    <source>
        <strain evidence="6">MAF</strain>
    </source>
</reference>
<dbReference type="SMART" id="SM00028">
    <property type="entry name" value="TPR"/>
    <property type="match status" value="3"/>
</dbReference>
<dbReference type="VEuPathDB" id="VectorBase:AMEM21_000802"/>
<dbReference type="PANTHER" id="PTHR11242:SF0">
    <property type="entry name" value="TPR_REGION DOMAIN-CONTAINING PROTEIN"/>
    <property type="match status" value="1"/>
</dbReference>
<dbReference type="InterPro" id="IPR039663">
    <property type="entry name" value="AIP/AIPL1/TTC9"/>
</dbReference>
<sequence length="392" mass="44988">MDYTLRDAQIVKNVVHVGTKFIPFRVGTKVTFHYETRKCDAERTLIDESRTHQKPMELVLGKQFKLEVWESIVQQMGLHEVARFRCDKSLVQQYPFVSKTIRDAQKQPQGGKRKHCCGLTFQNEGTGYRDLDELFIHPQDLEFTIEILSIENPDEYGKEAWQLSDDEKRTLVGRLREQGNVAYRANNLTAARDTYSYAIGIIEQLMLKEKPNEPQWIELAQMKVPLLLNLSQCKLLEQDCYPVIEHCTEVLKYDPQCVKGLYRRGKAHAVVCNYEQARSDFQRVADLDTSLGSAMRKELAKLEDQQRLKDEDRIKYSFPAADLIDQLLNPAHPAFTKLPLNLAPPFDAAKPFLGNVRISTGIRGTQTFGSFSFSNFVLCAIQCPHSSRVRQV</sequence>
<dbReference type="InterPro" id="IPR019734">
    <property type="entry name" value="TPR_rpt"/>
</dbReference>
<proteinExistence type="predicted"/>
<dbReference type="Gene3D" id="1.25.40.10">
    <property type="entry name" value="Tetratricopeptide repeat domain"/>
    <property type="match status" value="1"/>
</dbReference>
<evidence type="ECO:0000259" key="5">
    <source>
        <dbReference type="Pfam" id="PF23322"/>
    </source>
</evidence>
<dbReference type="PANTHER" id="PTHR11242">
    <property type="entry name" value="ARYL HYDROCARBON RECEPTOR INTERACTING PROTEIN RELATED"/>
    <property type="match status" value="1"/>
</dbReference>
<dbReference type="GO" id="GO:0005737">
    <property type="term" value="C:cytoplasm"/>
    <property type="evidence" value="ECO:0007669"/>
    <property type="project" value="UniProtKB-SubCell"/>
</dbReference>
<dbReference type="Gene3D" id="3.10.50.40">
    <property type="match status" value="1"/>
</dbReference>
<dbReference type="Pfam" id="PF23322">
    <property type="entry name" value="PPIase_AIP"/>
    <property type="match status" value="1"/>
</dbReference>
<keyword evidence="7" id="KW-1185">Reference proteome</keyword>
<evidence type="ECO:0000313" key="6">
    <source>
        <dbReference type="EnsemblMetazoa" id="AMEM014564-PA"/>
    </source>
</evidence>
<evidence type="ECO:0000256" key="1">
    <source>
        <dbReference type="ARBA" id="ARBA00004496"/>
    </source>
</evidence>
<dbReference type="InterPro" id="IPR056277">
    <property type="entry name" value="PPIase_AIP"/>
</dbReference>
<dbReference type="SUPFAM" id="SSF48452">
    <property type="entry name" value="TPR-like"/>
    <property type="match status" value="1"/>
</dbReference>
<dbReference type="InterPro" id="IPR046357">
    <property type="entry name" value="PPIase_dom_sf"/>
</dbReference>
<name>A0A182VGG0_ANOME</name>
<dbReference type="AlphaFoldDB" id="A0A182VGG0"/>
<dbReference type="SUPFAM" id="SSF54534">
    <property type="entry name" value="FKBP-like"/>
    <property type="match status" value="1"/>
</dbReference>
<evidence type="ECO:0000256" key="2">
    <source>
        <dbReference type="ARBA" id="ARBA00022490"/>
    </source>
</evidence>
<accession>A0A182VGG0</accession>
<dbReference type="InterPro" id="IPR011990">
    <property type="entry name" value="TPR-like_helical_dom_sf"/>
</dbReference>
<evidence type="ECO:0000256" key="3">
    <source>
        <dbReference type="ARBA" id="ARBA00022737"/>
    </source>
</evidence>
<dbReference type="GO" id="GO:0003755">
    <property type="term" value="F:peptidyl-prolyl cis-trans isomerase activity"/>
    <property type="evidence" value="ECO:0007669"/>
    <property type="project" value="InterPro"/>
</dbReference>
<dbReference type="STRING" id="30066.A0A182VGG0"/>
<evidence type="ECO:0000256" key="4">
    <source>
        <dbReference type="ARBA" id="ARBA00022803"/>
    </source>
</evidence>
<protein>
    <recommendedName>
        <fullName evidence="5">AIP/AIPL N-terminal FKBP-type PPIase domain-containing protein</fullName>
    </recommendedName>
</protein>
<keyword evidence="2" id="KW-0963">Cytoplasm</keyword>
<dbReference type="VEuPathDB" id="VectorBase:AMEM014564"/>
<organism evidence="6 7">
    <name type="scientific">Anopheles merus</name>
    <name type="common">Mosquito</name>
    <dbReference type="NCBI Taxonomy" id="30066"/>
    <lineage>
        <taxon>Eukaryota</taxon>
        <taxon>Metazoa</taxon>
        <taxon>Ecdysozoa</taxon>
        <taxon>Arthropoda</taxon>
        <taxon>Hexapoda</taxon>
        <taxon>Insecta</taxon>
        <taxon>Pterygota</taxon>
        <taxon>Neoptera</taxon>
        <taxon>Endopterygota</taxon>
        <taxon>Diptera</taxon>
        <taxon>Nematocera</taxon>
        <taxon>Culicoidea</taxon>
        <taxon>Culicidae</taxon>
        <taxon>Anophelinae</taxon>
        <taxon>Anopheles</taxon>
    </lineage>
</organism>